<accession>A0A139GU10</accession>
<gene>
    <name evidence="2" type="ORF">AC578_3181</name>
</gene>
<dbReference type="EMBL" id="LFZN01000409">
    <property type="protein sequence ID" value="KXS93679.1"/>
    <property type="molecule type" value="Genomic_DNA"/>
</dbReference>
<evidence type="ECO:0000313" key="3">
    <source>
        <dbReference type="Proteomes" id="UP000070133"/>
    </source>
</evidence>
<proteinExistence type="predicted"/>
<keyword evidence="3" id="KW-1185">Reference proteome</keyword>
<protein>
    <recommendedName>
        <fullName evidence="4">Hydrophobin</fullName>
    </recommendedName>
</protein>
<feature type="signal peptide" evidence="1">
    <location>
        <begin position="1"/>
        <end position="19"/>
    </location>
</feature>
<name>A0A139GU10_9PEZI</name>
<evidence type="ECO:0000256" key="1">
    <source>
        <dbReference type="SAM" id="SignalP"/>
    </source>
</evidence>
<organism evidence="2 3">
    <name type="scientific">Pseudocercospora eumusae</name>
    <dbReference type="NCBI Taxonomy" id="321146"/>
    <lineage>
        <taxon>Eukaryota</taxon>
        <taxon>Fungi</taxon>
        <taxon>Dikarya</taxon>
        <taxon>Ascomycota</taxon>
        <taxon>Pezizomycotina</taxon>
        <taxon>Dothideomycetes</taxon>
        <taxon>Dothideomycetidae</taxon>
        <taxon>Mycosphaerellales</taxon>
        <taxon>Mycosphaerellaceae</taxon>
        <taxon>Pseudocercospora</taxon>
    </lineage>
</organism>
<dbReference type="AlphaFoldDB" id="A0A139GU10"/>
<reference evidence="2 3" key="1">
    <citation type="submission" date="2015-07" db="EMBL/GenBank/DDBJ databases">
        <title>Comparative genomics of the Sigatoka disease complex on banana suggests a link between parallel evolutionary changes in Pseudocercospora fijiensis and Pseudocercospora eumusae and increased virulence on the banana host.</title>
        <authorList>
            <person name="Chang T.-C."/>
            <person name="Salvucci A."/>
            <person name="Crous P.W."/>
            <person name="Stergiopoulos I."/>
        </authorList>
    </citation>
    <scope>NUCLEOTIDE SEQUENCE [LARGE SCALE GENOMIC DNA]</scope>
    <source>
        <strain evidence="2 3">CBS 114824</strain>
    </source>
</reference>
<dbReference type="OrthoDB" id="10550985at2759"/>
<feature type="chain" id="PRO_5007806063" description="Hydrophobin" evidence="1">
    <location>
        <begin position="20"/>
        <end position="89"/>
    </location>
</feature>
<evidence type="ECO:0000313" key="2">
    <source>
        <dbReference type="EMBL" id="KXS93679.1"/>
    </source>
</evidence>
<evidence type="ECO:0008006" key="4">
    <source>
        <dbReference type="Google" id="ProtNLM"/>
    </source>
</evidence>
<comment type="caution">
    <text evidence="2">The sequence shown here is derived from an EMBL/GenBank/DDBJ whole genome shotgun (WGS) entry which is preliminary data.</text>
</comment>
<sequence>MKVSPVLLALLAQVLSVSADVDLCCDDSRTAGDCPGQHRRRCCLPGTDPNHHHGCDRGQHGFIWGATLSYVFTERCGDQALGTYYCDAH</sequence>
<dbReference type="Proteomes" id="UP000070133">
    <property type="component" value="Unassembled WGS sequence"/>
</dbReference>
<keyword evidence="1" id="KW-0732">Signal</keyword>